<keyword evidence="3" id="KW-1185">Reference proteome</keyword>
<dbReference type="EMBL" id="MUZR01000044">
    <property type="protein sequence ID" value="OOC09567.1"/>
    <property type="molecule type" value="Genomic_DNA"/>
</dbReference>
<proteinExistence type="predicted"/>
<keyword evidence="1" id="KW-1133">Transmembrane helix</keyword>
<reference evidence="2 3" key="1">
    <citation type="submission" date="2017-02" db="EMBL/GenBank/DDBJ databases">
        <title>Genomic diversity within the haloalkaliphilic genus Thioalkalivibrio.</title>
        <authorList>
            <person name="Ahn A.-C."/>
            <person name="Meier-Kolthoff J."/>
            <person name="Overmars L."/>
            <person name="Richter M."/>
            <person name="Woyke T."/>
            <person name="Sorokin D.Y."/>
            <person name="Muyzer G."/>
        </authorList>
    </citation>
    <scope>NUCLEOTIDE SEQUENCE [LARGE SCALE GENOMIC DNA]</scope>
    <source>
        <strain evidence="2 3">HL17</strain>
    </source>
</reference>
<dbReference type="InterPro" id="IPR046735">
    <property type="entry name" value="PA2779-like"/>
</dbReference>
<dbReference type="Proteomes" id="UP000189177">
    <property type="component" value="Unassembled WGS sequence"/>
</dbReference>
<evidence type="ECO:0008006" key="4">
    <source>
        <dbReference type="Google" id="ProtNLM"/>
    </source>
</evidence>
<name>A0A1V2ZWQ7_9GAMM</name>
<evidence type="ECO:0000313" key="2">
    <source>
        <dbReference type="EMBL" id="OOC09567.1"/>
    </source>
</evidence>
<comment type="caution">
    <text evidence="2">The sequence shown here is derived from an EMBL/GenBank/DDBJ whole genome shotgun (WGS) entry which is preliminary data.</text>
</comment>
<evidence type="ECO:0000313" key="3">
    <source>
        <dbReference type="Proteomes" id="UP000189177"/>
    </source>
</evidence>
<dbReference type="STRING" id="252474.B1A74_10215"/>
<dbReference type="RefSeq" id="WP_024328574.1">
    <property type="nucleotide sequence ID" value="NZ_MUZR01000044.1"/>
</dbReference>
<dbReference type="OrthoDB" id="6401969at2"/>
<evidence type="ECO:0000256" key="1">
    <source>
        <dbReference type="SAM" id="Phobius"/>
    </source>
</evidence>
<keyword evidence="1" id="KW-0812">Transmembrane</keyword>
<keyword evidence="1" id="KW-0472">Membrane</keyword>
<dbReference type="AlphaFoldDB" id="A0A1V2ZWQ7"/>
<dbReference type="NCBIfam" id="NF033919">
    <property type="entry name" value="PA2779_fam"/>
    <property type="match status" value="1"/>
</dbReference>
<sequence>MTNSIVTSTRFVPSGSGLLAGLLALGLALLPVTPALAETGERAEAGTGHMVDTRSLIDQTQSEDTRAELLERLDEAAVQEQLIAMGVDPEQARERVARLTDDELAELEARMDSEPVGATGVLGVLAIVFVVFVITDALGVTDVFPFVQSRDR</sequence>
<organism evidence="2 3">
    <name type="scientific">Thioalkalivibrio halophilus</name>
    <dbReference type="NCBI Taxonomy" id="252474"/>
    <lineage>
        <taxon>Bacteria</taxon>
        <taxon>Pseudomonadati</taxon>
        <taxon>Pseudomonadota</taxon>
        <taxon>Gammaproteobacteria</taxon>
        <taxon>Chromatiales</taxon>
        <taxon>Ectothiorhodospiraceae</taxon>
        <taxon>Thioalkalivibrio</taxon>
    </lineage>
</organism>
<feature type="transmembrane region" description="Helical" evidence="1">
    <location>
        <begin position="121"/>
        <end position="147"/>
    </location>
</feature>
<dbReference type="Pfam" id="PF20332">
    <property type="entry name" value="DUF6627"/>
    <property type="match status" value="1"/>
</dbReference>
<protein>
    <recommendedName>
        <fullName evidence="4">PA2779 family protein</fullName>
    </recommendedName>
</protein>
<accession>A0A1V2ZWQ7</accession>
<gene>
    <name evidence="2" type="ORF">B1A74_10215</name>
</gene>